<reference evidence="10" key="1">
    <citation type="journal article" date="2012" name="Nat. Genet.">
        <title>Lifestyle transitions in plant pathogenic Colletotrichum fungi deciphered by genome and transcriptome analyses.</title>
        <authorList>
            <person name="O'Connell R.J."/>
            <person name="Thon M.R."/>
            <person name="Hacquard S."/>
            <person name="Amyotte S.G."/>
            <person name="Kleemann J."/>
            <person name="Torres M.F."/>
            <person name="Damm U."/>
            <person name="Buiate E.A."/>
            <person name="Epstein L."/>
            <person name="Alkan N."/>
            <person name="Altmueller J."/>
            <person name="Alvarado-Balderrama L."/>
            <person name="Bauser C.A."/>
            <person name="Becker C."/>
            <person name="Birren B.W."/>
            <person name="Chen Z."/>
            <person name="Choi J."/>
            <person name="Crouch J.A."/>
            <person name="Duvick J.P."/>
            <person name="Farman M.A."/>
            <person name="Gan P."/>
            <person name="Heiman D."/>
            <person name="Henrissat B."/>
            <person name="Howard R.J."/>
            <person name="Kabbage M."/>
            <person name="Koch C."/>
            <person name="Kracher B."/>
            <person name="Kubo Y."/>
            <person name="Law A.D."/>
            <person name="Lebrun M.-H."/>
            <person name="Lee Y.-H."/>
            <person name="Miyara I."/>
            <person name="Moore N."/>
            <person name="Neumann U."/>
            <person name="Nordstroem K."/>
            <person name="Panaccione D.G."/>
            <person name="Panstruga R."/>
            <person name="Place M."/>
            <person name="Proctor R.H."/>
            <person name="Prusky D."/>
            <person name="Rech G."/>
            <person name="Reinhardt R."/>
            <person name="Rollins J.A."/>
            <person name="Rounsley S."/>
            <person name="Schardl C.L."/>
            <person name="Schwartz D.C."/>
            <person name="Shenoy N."/>
            <person name="Shirasu K."/>
            <person name="Sikhakolli U.R."/>
            <person name="Stueber K."/>
            <person name="Sukno S.A."/>
            <person name="Sweigard J.A."/>
            <person name="Takano Y."/>
            <person name="Takahara H."/>
            <person name="Trail F."/>
            <person name="van der Does H.C."/>
            <person name="Voll L.M."/>
            <person name="Will I."/>
            <person name="Young S."/>
            <person name="Zeng Q."/>
            <person name="Zhang J."/>
            <person name="Zhou S."/>
            <person name="Dickman M.B."/>
            <person name="Schulze-Lefert P."/>
            <person name="Ver Loren van Themaat E."/>
            <person name="Ma L.-J."/>
            <person name="Vaillancourt L.J."/>
        </authorList>
    </citation>
    <scope>NUCLEOTIDE SEQUENCE [LARGE SCALE GENOMIC DNA]</scope>
    <source>
        <strain evidence="10">IMI 349063</strain>
    </source>
</reference>
<sequence length="660" mass="70935">MLSGNVFWCLALLFLSNGVLTLSRRDGSQELIHKIPHLVRQPLPETEGPASPTSSTSTARPIPYVIVMEQSATREQIQDLNNRLSTEAAPGSLEAETSKRTGLVVFFKADISSAQADAIEKLPGVGAVTPDLSPEEDQPPTPSAPQSSARPSLTPRQLFGKGRSKSPLTGVRNPAHVRLQMPAAIELNVISQPPGSVRAENLPGFGYAAEAGKGVTIYVIDTGANIESPEWKNMKGSKSFIYTPGVEKTETDPEGHGSCMASKVTGQLFGTAKDANIVMVKIHHKEKGLASTLSALVEISNDVYEKGIRGKAVVNLSLGKYLTKKQKSSVTAFRLLLATLMTEDIVIVTASGNARKDGFNKLSDYPALFGRTSNLIVVGAVEEDGSRSPYSQGTAKELTTSAPGEVTCASAKSSTTWARKVGTSFAVPAVVGVIAVWLSQDEHAARLQVPGKVAANVKAMVKEFSYPRIKRGPPVIWNGIDPRGLACESPKRPGDAGSGCRVTVDPPASARPPRPPKPQWSDNPQGFQRVFEEDGVIGHSYVDGWDSSEFDVKGSIEQWCLDRCTGKCASVFIYRILQYKNGKYNEDYFCTTYHTKWSNDYVQSGVLVADAGVAFKLSDNRGLGVTSSSKQPQMSPDAGNLFVVGTDDFERFLKSCIAVP</sequence>
<dbReference type="PROSITE" id="PS51892">
    <property type="entry name" value="SUBTILASE"/>
    <property type="match status" value="1"/>
</dbReference>
<dbReference type="EMBL" id="CACQ02000345">
    <property type="protein sequence ID" value="CCF32172.1"/>
    <property type="molecule type" value="Genomic_DNA"/>
</dbReference>
<keyword evidence="2 5" id="KW-0645">Protease</keyword>
<feature type="region of interest" description="Disordered" evidence="6">
    <location>
        <begin position="125"/>
        <end position="172"/>
    </location>
</feature>
<dbReference type="AlphaFoldDB" id="H1UW21"/>
<dbReference type="GO" id="GO:0004252">
    <property type="term" value="F:serine-type endopeptidase activity"/>
    <property type="evidence" value="ECO:0007669"/>
    <property type="project" value="UniProtKB-UniRule"/>
</dbReference>
<feature type="region of interest" description="Disordered" evidence="6">
    <location>
        <begin position="487"/>
        <end position="525"/>
    </location>
</feature>
<dbReference type="GO" id="GO:0006508">
    <property type="term" value="P:proteolysis"/>
    <property type="evidence" value="ECO:0007669"/>
    <property type="project" value="UniProtKB-KW"/>
</dbReference>
<dbReference type="VEuPathDB" id="FungiDB:CH63R_09826"/>
<evidence type="ECO:0000313" key="9">
    <source>
        <dbReference type="EMBL" id="CCF32172.1"/>
    </source>
</evidence>
<feature type="region of interest" description="Disordered" evidence="6">
    <location>
        <begin position="42"/>
        <end position="61"/>
    </location>
</feature>
<evidence type="ECO:0000256" key="7">
    <source>
        <dbReference type="SAM" id="SignalP"/>
    </source>
</evidence>
<accession>H1UW21</accession>
<name>H1UW21_COLHI</name>
<dbReference type="InterPro" id="IPR023828">
    <property type="entry name" value="Peptidase_S8_Ser-AS"/>
</dbReference>
<evidence type="ECO:0000256" key="5">
    <source>
        <dbReference type="PROSITE-ProRule" id="PRU01240"/>
    </source>
</evidence>
<keyword evidence="3 5" id="KW-0378">Hydrolase</keyword>
<dbReference type="InterPro" id="IPR000209">
    <property type="entry name" value="Peptidase_S8/S53_dom"/>
</dbReference>
<dbReference type="Proteomes" id="UP000007174">
    <property type="component" value="Unassembled WGS sequence"/>
</dbReference>
<protein>
    <recommendedName>
        <fullName evidence="8">Peptidase S8/S53 domain-containing protein</fullName>
    </recommendedName>
</protein>
<evidence type="ECO:0000259" key="8">
    <source>
        <dbReference type="Pfam" id="PF00082"/>
    </source>
</evidence>
<evidence type="ECO:0000256" key="6">
    <source>
        <dbReference type="SAM" id="MobiDB-lite"/>
    </source>
</evidence>
<keyword evidence="4 5" id="KW-0720">Serine protease</keyword>
<dbReference type="InterPro" id="IPR036852">
    <property type="entry name" value="Peptidase_S8/S53_dom_sf"/>
</dbReference>
<feature type="chain" id="PRO_5003554179" description="Peptidase S8/S53 domain-containing protein" evidence="7">
    <location>
        <begin position="22"/>
        <end position="660"/>
    </location>
</feature>
<evidence type="ECO:0000256" key="1">
    <source>
        <dbReference type="ARBA" id="ARBA00011073"/>
    </source>
</evidence>
<feature type="compositionally biased region" description="Pro residues" evidence="6">
    <location>
        <begin position="509"/>
        <end position="518"/>
    </location>
</feature>
<dbReference type="PANTHER" id="PTHR43806:SF11">
    <property type="entry name" value="CEREVISIN-RELATED"/>
    <property type="match status" value="1"/>
</dbReference>
<organism evidence="9 10">
    <name type="scientific">Colletotrichum higginsianum (strain IMI 349063)</name>
    <name type="common">Crucifer anthracnose fungus</name>
    <dbReference type="NCBI Taxonomy" id="759273"/>
    <lineage>
        <taxon>Eukaryota</taxon>
        <taxon>Fungi</taxon>
        <taxon>Dikarya</taxon>
        <taxon>Ascomycota</taxon>
        <taxon>Pezizomycotina</taxon>
        <taxon>Sordariomycetes</taxon>
        <taxon>Hypocreomycetidae</taxon>
        <taxon>Glomerellales</taxon>
        <taxon>Glomerellaceae</taxon>
        <taxon>Colletotrichum</taxon>
        <taxon>Colletotrichum destructivum species complex</taxon>
    </lineage>
</organism>
<proteinExistence type="inferred from homology"/>
<evidence type="ECO:0000313" key="10">
    <source>
        <dbReference type="Proteomes" id="UP000007174"/>
    </source>
</evidence>
<evidence type="ECO:0000256" key="4">
    <source>
        <dbReference type="ARBA" id="ARBA00022825"/>
    </source>
</evidence>
<dbReference type="Gene3D" id="3.40.50.200">
    <property type="entry name" value="Peptidase S8/S53 domain"/>
    <property type="match status" value="1"/>
</dbReference>
<gene>
    <name evidence="9" type="ORF">CH063_04611</name>
</gene>
<dbReference type="InterPro" id="IPR050131">
    <property type="entry name" value="Peptidase_S8_subtilisin-like"/>
</dbReference>
<feature type="active site" description="Charge relay system" evidence="5">
    <location>
        <position position="256"/>
    </location>
</feature>
<dbReference type="Pfam" id="PF00082">
    <property type="entry name" value="Peptidase_S8"/>
    <property type="match status" value="1"/>
</dbReference>
<comment type="similarity">
    <text evidence="1 5">Belongs to the peptidase S8 family.</text>
</comment>
<dbReference type="PROSITE" id="PS00138">
    <property type="entry name" value="SUBTILASE_SER"/>
    <property type="match status" value="1"/>
</dbReference>
<keyword evidence="7" id="KW-0732">Signal</keyword>
<dbReference type="PANTHER" id="PTHR43806">
    <property type="entry name" value="PEPTIDASE S8"/>
    <property type="match status" value="1"/>
</dbReference>
<feature type="domain" description="Peptidase S8/S53" evidence="8">
    <location>
        <begin position="212"/>
        <end position="443"/>
    </location>
</feature>
<dbReference type="HOGENOM" id="CLU_018978_0_0_1"/>
<dbReference type="PRINTS" id="PR00723">
    <property type="entry name" value="SUBTILISIN"/>
</dbReference>
<evidence type="ECO:0000256" key="3">
    <source>
        <dbReference type="ARBA" id="ARBA00022801"/>
    </source>
</evidence>
<dbReference type="SUPFAM" id="SSF52743">
    <property type="entry name" value="Subtilisin-like"/>
    <property type="match status" value="1"/>
</dbReference>
<evidence type="ECO:0000256" key="2">
    <source>
        <dbReference type="ARBA" id="ARBA00022670"/>
    </source>
</evidence>
<feature type="signal peptide" evidence="7">
    <location>
        <begin position="1"/>
        <end position="21"/>
    </location>
</feature>
<dbReference type="eggNOG" id="KOG1153">
    <property type="taxonomic scope" value="Eukaryota"/>
</dbReference>
<feature type="active site" description="Charge relay system" evidence="5">
    <location>
        <position position="221"/>
    </location>
</feature>
<feature type="active site" description="Charge relay system" evidence="5">
    <location>
        <position position="424"/>
    </location>
</feature>
<dbReference type="InterPro" id="IPR015500">
    <property type="entry name" value="Peptidase_S8_subtilisin-rel"/>
</dbReference>
<feature type="compositionally biased region" description="Low complexity" evidence="6">
    <location>
        <begin position="44"/>
        <end position="61"/>
    </location>
</feature>